<reference evidence="1" key="1">
    <citation type="submission" date="2023-03" db="EMBL/GenBank/DDBJ databases">
        <authorList>
            <person name="Steffen K."/>
            <person name="Cardenas P."/>
        </authorList>
    </citation>
    <scope>NUCLEOTIDE SEQUENCE</scope>
</reference>
<dbReference type="EMBL" id="CASHTH010001874">
    <property type="protein sequence ID" value="CAI8021182.1"/>
    <property type="molecule type" value="Genomic_DNA"/>
</dbReference>
<keyword evidence="2" id="KW-1185">Reference proteome</keyword>
<protein>
    <submittedName>
        <fullName evidence="1">Uncharacterized protein</fullName>
    </submittedName>
</protein>
<proteinExistence type="predicted"/>
<organism evidence="1 2">
    <name type="scientific">Geodia barretti</name>
    <name type="common">Barrett's horny sponge</name>
    <dbReference type="NCBI Taxonomy" id="519541"/>
    <lineage>
        <taxon>Eukaryota</taxon>
        <taxon>Metazoa</taxon>
        <taxon>Porifera</taxon>
        <taxon>Demospongiae</taxon>
        <taxon>Heteroscleromorpha</taxon>
        <taxon>Tetractinellida</taxon>
        <taxon>Astrophorina</taxon>
        <taxon>Geodiidae</taxon>
        <taxon>Geodia</taxon>
    </lineage>
</organism>
<comment type="caution">
    <text evidence="1">The sequence shown here is derived from an EMBL/GenBank/DDBJ whole genome shotgun (WGS) entry which is preliminary data.</text>
</comment>
<evidence type="ECO:0000313" key="2">
    <source>
        <dbReference type="Proteomes" id="UP001174909"/>
    </source>
</evidence>
<dbReference type="Proteomes" id="UP001174909">
    <property type="component" value="Unassembled WGS sequence"/>
</dbReference>
<gene>
    <name evidence="1" type="ORF">GBAR_LOCUS12601</name>
</gene>
<dbReference type="AlphaFoldDB" id="A0AA35S317"/>
<sequence>MDSSLLWVLYFDNDTKVWSVYDPSGTFDHKPILPYLDSDHQFGELAYMVPGASCLVAISQEVTFRGVTLQDGIFDIIWPDP</sequence>
<accession>A0AA35S317</accession>
<name>A0AA35S317_GEOBA</name>
<evidence type="ECO:0000313" key="1">
    <source>
        <dbReference type="EMBL" id="CAI8021182.1"/>
    </source>
</evidence>